<dbReference type="Proteomes" id="UP000472240">
    <property type="component" value="Chromosome 13"/>
</dbReference>
<name>A0A671ENZ2_RHIFE</name>
<evidence type="ECO:0000313" key="2">
    <source>
        <dbReference type="Ensembl" id="ENSRFEP00010014805.1"/>
    </source>
</evidence>
<organism evidence="2 3">
    <name type="scientific">Rhinolophus ferrumequinum</name>
    <name type="common">Greater horseshoe bat</name>
    <dbReference type="NCBI Taxonomy" id="59479"/>
    <lineage>
        <taxon>Eukaryota</taxon>
        <taxon>Metazoa</taxon>
        <taxon>Chordata</taxon>
        <taxon>Craniata</taxon>
        <taxon>Vertebrata</taxon>
        <taxon>Euteleostomi</taxon>
        <taxon>Mammalia</taxon>
        <taxon>Eutheria</taxon>
        <taxon>Laurasiatheria</taxon>
        <taxon>Chiroptera</taxon>
        <taxon>Yinpterochiroptera</taxon>
        <taxon>Rhinolophoidea</taxon>
        <taxon>Rhinolophidae</taxon>
        <taxon>Rhinolophinae</taxon>
        <taxon>Rhinolophus</taxon>
    </lineage>
</organism>
<evidence type="ECO:0000313" key="3">
    <source>
        <dbReference type="Proteomes" id="UP000472240"/>
    </source>
</evidence>
<reference evidence="2" key="5">
    <citation type="submission" date="2025-09" db="UniProtKB">
        <authorList>
            <consortium name="Ensembl"/>
        </authorList>
    </citation>
    <scope>IDENTIFICATION</scope>
</reference>
<keyword evidence="3" id="KW-1185">Reference proteome</keyword>
<feature type="compositionally biased region" description="Gly residues" evidence="1">
    <location>
        <begin position="20"/>
        <end position="30"/>
    </location>
</feature>
<reference evidence="3" key="3">
    <citation type="submission" date="2018-12" db="EMBL/GenBank/DDBJ databases">
        <title>G10K-VGP greater horseshoe bat female genome, primary haplotype.</title>
        <authorList>
            <person name="Teeling E."/>
            <person name="Myers G."/>
            <person name="Vernes S."/>
            <person name="Pippel M."/>
            <person name="Winkler S."/>
            <person name="Fedrigo O."/>
            <person name="Rhie A."/>
            <person name="Koren S."/>
            <person name="Phillippy A."/>
            <person name="Lewin H."/>
            <person name="Damas J."/>
            <person name="Howe K."/>
            <person name="Mountcastle J."/>
            <person name="Jarvis E.D."/>
        </authorList>
    </citation>
    <scope>NUCLEOTIDE SEQUENCE [LARGE SCALE GENOMIC DNA]</scope>
</reference>
<sequence>MDTHQGLDMKKRPGQANGQCGAGEVRGGGLRRCQTRPPGEGQAEGRGSWGRGLTSGRSQRRSGGVAREEERGDGGGGQGLGAARRAPSSSSTRTPKMKDFFFFY</sequence>
<reference evidence="2 3" key="1">
    <citation type="journal article" date="2015" name="Annu Rev Anim Biosci">
        <title>The Genome 10K Project: a way forward.</title>
        <authorList>
            <person name="Koepfli K.P."/>
            <person name="Paten B."/>
            <person name="O'Brien S.J."/>
            <person name="Koepfli K.P."/>
            <person name="Paten B."/>
            <person name="Antunes A."/>
            <person name="Belov K."/>
            <person name="Bustamante C."/>
            <person name="Castoe T.A."/>
            <person name="Clawson H."/>
            <person name="Crawford A.J."/>
            <person name="Diekhans M."/>
            <person name="Distel D."/>
            <person name="Durbin R."/>
            <person name="Earl D."/>
            <person name="Fujita M.K."/>
            <person name="Gamble T."/>
            <person name="Georges A."/>
            <person name="Gemmell N."/>
            <person name="Gilbert M.T."/>
            <person name="Graves J.M."/>
            <person name="Green R.E."/>
            <person name="Hickey G."/>
            <person name="Jarvis E.D."/>
            <person name="Johnson W."/>
            <person name="Komissarov A."/>
            <person name="Korf I."/>
            <person name="Kuhn R."/>
            <person name="Larkin D.M."/>
            <person name="Lewin H."/>
            <person name="Lopez J.V."/>
            <person name="Ma J."/>
            <person name="Marques-Bonet T."/>
            <person name="Miller W."/>
            <person name="Murphy R."/>
            <person name="Pevzner P."/>
            <person name="Shapiro B."/>
            <person name="Steiner C."/>
            <person name="Tamazian G."/>
            <person name="Venkatesh B."/>
            <person name="Wang J."/>
            <person name="Wayne R."/>
            <person name="Wiley E."/>
            <person name="Yang H."/>
            <person name="Zhang G."/>
            <person name="Haussler D."/>
            <person name="Ryder O."/>
            <person name="O'Brien S.J."/>
        </authorList>
    </citation>
    <scope>NUCLEOTIDE SEQUENCE</scope>
</reference>
<feature type="region of interest" description="Disordered" evidence="1">
    <location>
        <begin position="1"/>
        <end position="104"/>
    </location>
</feature>
<proteinExistence type="predicted"/>
<protein>
    <submittedName>
        <fullName evidence="2">Uncharacterized protein</fullName>
    </submittedName>
</protein>
<feature type="compositionally biased region" description="Low complexity" evidence="1">
    <location>
        <begin position="81"/>
        <end position="94"/>
    </location>
</feature>
<dbReference type="GeneTree" id="ENSGT00950000185458"/>
<reference evidence="2 3" key="2">
    <citation type="journal article" date="2018" name="Annu Rev Anim Biosci">
        <title>Bat Biology, Genomes, and the Bat1K Project: To Generate Chromosome-Level Genomes for All Living Bat Species.</title>
        <authorList>
            <person name="Teeling E.C."/>
            <person name="Vernes S.C."/>
            <person name="Davalos L.M."/>
            <person name="Ray D.A."/>
            <person name="Gilbert M.T.P."/>
            <person name="Myers E."/>
        </authorList>
    </citation>
    <scope>NUCLEOTIDE SEQUENCE</scope>
</reference>
<dbReference type="Ensembl" id="ENSRFET00010016177.1">
    <property type="protein sequence ID" value="ENSRFEP00010014805.1"/>
    <property type="gene ID" value="ENSRFEG00010010050.1"/>
</dbReference>
<feature type="compositionally biased region" description="Basic and acidic residues" evidence="1">
    <location>
        <begin position="1"/>
        <end position="11"/>
    </location>
</feature>
<dbReference type="AlphaFoldDB" id="A0A671ENZ2"/>
<reference evidence="2" key="4">
    <citation type="submission" date="2025-08" db="UniProtKB">
        <authorList>
            <consortium name="Ensembl"/>
        </authorList>
    </citation>
    <scope>IDENTIFICATION</scope>
</reference>
<accession>A0A671ENZ2</accession>
<dbReference type="InParanoid" id="A0A671ENZ2"/>
<evidence type="ECO:0000256" key="1">
    <source>
        <dbReference type="SAM" id="MobiDB-lite"/>
    </source>
</evidence>